<dbReference type="EMBL" id="BAOS01000036">
    <property type="protein sequence ID" value="GAX62637.1"/>
    <property type="molecule type" value="Genomic_DNA"/>
</dbReference>
<dbReference type="Proteomes" id="UP000218542">
    <property type="component" value="Unassembled WGS sequence"/>
</dbReference>
<sequence length="743" mass="86293">MCQKMLFNHNSDKGYDSGLLMDILSVQSDDYIIRIKNNIKRFSQYKNPGTKNTLTNVQYVYRTLTNVEVFKSISADLTKAEKHFLSFLCGKTKKEVSWEEIKSAGFTEKLVKGLCLFGLVFIIWDLEKPKKVILPYEYRYLLFSNNRDKESVLYVLRTMGVEKVKQITDYLNENFNGKFDVSLSKASNMAFLYNFLISRGEEIKSTLTAKQKEIILFVLQRGNEVELEVLLDQFTNYNVHAWDTSINTIFNNHFYHFQARQQGDKYTELQKLFHMGALVFKNHQYSNNVLIPKEIFPLLAREYLAKAEAAKQKIMAEMISDIPNSMNGKSTDSLLQMLTRNIVIFLVFSHVKPTQKSLIPKAAIKKCARILGINHIEQIDCISIFLLLKEYITNRGRKCFVLTQKGKNLLFGKLSVMDFRKEIENFFLISTDWNELYKSPNRVLDYYAIPLNCDFKGLLYRCMKDMPHQWLKTDKFRELLYADYNFTKIDNIHDSLDHIQEEHYLIQSKSDYNDLDGMYVSIIKTMYFLGFVDIVQGEKSITHFKLSKTAIALATDQVMDVKQTKVHTEKKIILQPNGEILCMPGTQLDILSELGKFTEFKKIDHTIIFELSSKSLIKGVTNFELDLAKIKTFLTDHTGKELPQNIAYLFKQLKEKEDLLTVGTCGGYIMVKDRILLEDIKNIKSVQKHIADSNELPVLVLKSDAGIKEVLRELRKKGHLPKVKEMEPESVQRFDSYEEDDYF</sequence>
<comment type="caution">
    <text evidence="1">The sequence shown here is derived from an EMBL/GenBank/DDBJ whole genome shotgun (WGS) entry which is preliminary data.</text>
</comment>
<name>A0A286U3C9_9BACT</name>
<gene>
    <name evidence="1" type="ORF">SCALIN_C36_0026</name>
</gene>
<proteinExistence type="predicted"/>
<organism evidence="1 2">
    <name type="scientific">Candidatus Scalindua japonica</name>
    <dbReference type="NCBI Taxonomy" id="1284222"/>
    <lineage>
        <taxon>Bacteria</taxon>
        <taxon>Pseudomonadati</taxon>
        <taxon>Planctomycetota</taxon>
        <taxon>Candidatus Brocadiia</taxon>
        <taxon>Candidatus Brocadiales</taxon>
        <taxon>Candidatus Scalinduaceae</taxon>
        <taxon>Candidatus Scalindua</taxon>
    </lineage>
</organism>
<accession>A0A286U3C9</accession>
<evidence type="ECO:0000313" key="1">
    <source>
        <dbReference type="EMBL" id="GAX62637.1"/>
    </source>
</evidence>
<evidence type="ECO:0000313" key="2">
    <source>
        <dbReference type="Proteomes" id="UP000218542"/>
    </source>
</evidence>
<protein>
    <submittedName>
        <fullName evidence="1">VanRG2</fullName>
    </submittedName>
</protein>
<keyword evidence="2" id="KW-1185">Reference proteome</keyword>
<reference evidence="2" key="1">
    <citation type="journal article" date="2017" name="Environ. Microbiol. Rep.">
        <title>Genetic Diversity of Marine Anaerobic Ammonium-Oxidizing Bacteria as Revealed by Genomic and Proteomic Analyses of 'Candidatus Scalindua japonica'.</title>
        <authorList>
            <person name="Oshiki M."/>
            <person name="Mizuto K."/>
            <person name="Kimura Z."/>
            <person name="Kindaichi T."/>
            <person name="Satoh H."/>
            <person name="Okabe S."/>
        </authorList>
    </citation>
    <scope>NUCLEOTIDE SEQUENCE [LARGE SCALE GENOMIC DNA]</scope>
    <source>
        <strain evidence="2">husup-a2</strain>
    </source>
</reference>
<dbReference type="AlphaFoldDB" id="A0A286U3C9"/>